<name>A0A7H8RC81_TALRU</name>
<dbReference type="GO" id="GO:0003677">
    <property type="term" value="F:DNA binding"/>
    <property type="evidence" value="ECO:0007669"/>
    <property type="project" value="UniProtKB-KW"/>
</dbReference>
<dbReference type="InterPro" id="IPR001138">
    <property type="entry name" value="Zn2Cys6_DnaBD"/>
</dbReference>
<evidence type="ECO:0000256" key="3">
    <source>
        <dbReference type="ARBA" id="ARBA00023163"/>
    </source>
</evidence>
<dbReference type="InterPro" id="IPR020845">
    <property type="entry name" value="AMP-binding_CS"/>
</dbReference>
<dbReference type="KEGG" id="trg:TRUGW13939_09290"/>
<dbReference type="AlphaFoldDB" id="A0A7H8RC81"/>
<dbReference type="GO" id="GO:0031956">
    <property type="term" value="F:medium-chain fatty acid-CoA ligase activity"/>
    <property type="evidence" value="ECO:0007669"/>
    <property type="project" value="TreeGrafter"/>
</dbReference>
<organism evidence="8 9">
    <name type="scientific">Talaromyces rugulosus</name>
    <name type="common">Penicillium rugulosum</name>
    <dbReference type="NCBI Taxonomy" id="121627"/>
    <lineage>
        <taxon>Eukaryota</taxon>
        <taxon>Fungi</taxon>
        <taxon>Dikarya</taxon>
        <taxon>Ascomycota</taxon>
        <taxon>Pezizomycotina</taxon>
        <taxon>Eurotiomycetes</taxon>
        <taxon>Eurotiomycetidae</taxon>
        <taxon>Eurotiales</taxon>
        <taxon>Trichocomaceae</taxon>
        <taxon>Talaromyces</taxon>
        <taxon>Talaromyces sect. Islandici</taxon>
    </lineage>
</organism>
<feature type="domain" description="Zn(2)-C6 fungal-type" evidence="7">
    <location>
        <begin position="678"/>
        <end position="708"/>
    </location>
</feature>
<dbReference type="Gene3D" id="3.40.50.12780">
    <property type="entry name" value="N-terminal domain of ligase-like"/>
    <property type="match status" value="1"/>
</dbReference>
<dbReference type="InterPro" id="IPR036864">
    <property type="entry name" value="Zn2-C6_fun-type_DNA-bd_sf"/>
</dbReference>
<dbReference type="EMBL" id="CP055902">
    <property type="protein sequence ID" value="QKX62133.1"/>
    <property type="molecule type" value="Genomic_DNA"/>
</dbReference>
<accession>A0A7H8RC81</accession>
<evidence type="ECO:0000259" key="7">
    <source>
        <dbReference type="PROSITE" id="PS50048"/>
    </source>
</evidence>
<evidence type="ECO:0000256" key="5">
    <source>
        <dbReference type="SAM" id="MobiDB-lite"/>
    </source>
</evidence>
<dbReference type="CDD" id="cd00067">
    <property type="entry name" value="GAL4"/>
    <property type="match status" value="1"/>
</dbReference>
<evidence type="ECO:0000256" key="4">
    <source>
        <dbReference type="ARBA" id="ARBA00023242"/>
    </source>
</evidence>
<dbReference type="InterPro" id="IPR045851">
    <property type="entry name" value="AMP-bd_C_sf"/>
</dbReference>
<dbReference type="RefSeq" id="XP_035348307.1">
    <property type="nucleotide sequence ID" value="XM_035492414.1"/>
</dbReference>
<evidence type="ECO:0000256" key="6">
    <source>
        <dbReference type="SAM" id="Phobius"/>
    </source>
</evidence>
<dbReference type="SUPFAM" id="SSF56801">
    <property type="entry name" value="Acetyl-CoA synthetase-like"/>
    <property type="match status" value="1"/>
</dbReference>
<dbReference type="SUPFAM" id="SSF57701">
    <property type="entry name" value="Zn2/Cys6 DNA-binding domain"/>
    <property type="match status" value="1"/>
</dbReference>
<sequence length="1109" mass="123291">MAPDQPSIIHGPSAPIPVSMTFGQLISHHARDKPNSYAVISHHQGIKLTYKELDDNSTALAKSFRGYNVGKGDMVAIMLGSRTEYLEAFFACAKIGAAIVLLNYAFTFDEIVATLGPVAPKLFIVARSVGKFEYGNFLSRLPSKLPSLQALVIVNYHKTQKELGPKMVAYETLKTQNQTADLGSLDVSPHDIVNIQFTSGSTGTPKAAALSHYNIMNCGQYIGQQLTMMDSDRVCLPVPLFHSFGLIIGSLFLFFLVTPSLISLLGICTSMWKGSCLVFPAEVFNASATVECIEKYRCTGIYGVTTMFIEEMNSANFRKTDRSSLKFGIMAGSAMPPDLLQKVTTSFPVPRLYTNWGMTELSSITTMTHHTDPMSKRIHSAGRLFPHFSAKIVQPGTGRVLPWGQKGEIVVSGYGVMRGGYLHNASKTAETLKHHPEDLELNGIGPIGNANGGGDDGGYLRTWLHTGDEGFFDDEGYFVITGRIKDIIIRGGENISPVEIEERLFAHPAIVQASVIGVPSARLGEELAAFVELERGHAMPTDAELQEWVRATLSRFKAPRYFWWIGGSQQGVPREWPKTASGKLRKPDLRVVGNSKCILYPVWDILGPKKQQQPAAQFQGVFRIKQNKNTNNKQHDTIKHAQQTNFQLTQSATPASSSMTEEEHVFHSRRSHRKSRLGCGNCKKRRVKCDETKPECTRCLKYGVTCDFSSDASISNSSSSSSDSDGTISSPEDLQMVLLSNSSPDMAASSMSLTIVERSIAQIVGLDNEQLGYGDRMYLLGVGDLSSQLMNLSVLHNFITRSTEAIPDAKMKNTMKTGLIRTAFGNAHLMHTVLAASYLHLNHTRAGNKYRRVQEAFHWQRAIQLYQGEIQTVIGPHNTDALLGSCILMGMNTLLPVGFKPQDSWVFTRNPADLNWLALQGGLRCLIQLTRPFIAGSIWGEPFQESGDQLKPFQTEVAGRVDMHEALADLCEIDDSTTPETNPYHWHIQLLSRMLTLEPFDQLANYNIFVSWMGQILPEFITLLRVNDERALLILSWWMALMCATASYQVWIHARIVPECQAICMYLEENSSNREILRLLQWPAAACGYRDWTTEALERVTISERFEWT</sequence>
<protein>
    <recommendedName>
        <fullName evidence="7">Zn(2)-C6 fungal-type domain-containing protein</fullName>
    </recommendedName>
</protein>
<dbReference type="PROSITE" id="PS00463">
    <property type="entry name" value="ZN2_CY6_FUNGAL_1"/>
    <property type="match status" value="1"/>
</dbReference>
<dbReference type="GO" id="GO:0008270">
    <property type="term" value="F:zinc ion binding"/>
    <property type="evidence" value="ECO:0007669"/>
    <property type="project" value="InterPro"/>
</dbReference>
<keyword evidence="4" id="KW-0539">Nucleus</keyword>
<dbReference type="GO" id="GO:0006631">
    <property type="term" value="P:fatty acid metabolic process"/>
    <property type="evidence" value="ECO:0007669"/>
    <property type="project" value="TreeGrafter"/>
</dbReference>
<dbReference type="PANTHER" id="PTHR43201">
    <property type="entry name" value="ACYL-COA SYNTHETASE"/>
    <property type="match status" value="1"/>
</dbReference>
<dbReference type="OrthoDB" id="416217at2759"/>
<dbReference type="PROSITE" id="PS00455">
    <property type="entry name" value="AMP_BINDING"/>
    <property type="match status" value="1"/>
</dbReference>
<keyword evidence="6" id="KW-0812">Transmembrane</keyword>
<proteinExistence type="predicted"/>
<keyword evidence="2" id="KW-0238">DNA-binding</keyword>
<evidence type="ECO:0000313" key="8">
    <source>
        <dbReference type="EMBL" id="QKX62133.1"/>
    </source>
</evidence>
<reference evidence="9" key="1">
    <citation type="submission" date="2020-06" db="EMBL/GenBank/DDBJ databases">
        <title>A chromosome-scale genome assembly of Talaromyces rugulosus W13939.</title>
        <authorList>
            <person name="Wang B."/>
            <person name="Guo L."/>
            <person name="Ye K."/>
            <person name="Wang L."/>
        </authorList>
    </citation>
    <scope>NUCLEOTIDE SEQUENCE [LARGE SCALE GENOMIC DNA]</scope>
    <source>
        <strain evidence="9">W13939</strain>
    </source>
</reference>
<dbReference type="SMART" id="SM00066">
    <property type="entry name" value="GAL4"/>
    <property type="match status" value="1"/>
</dbReference>
<keyword evidence="6" id="KW-1133">Transmembrane helix</keyword>
<dbReference type="Pfam" id="PF13193">
    <property type="entry name" value="AMP-binding_C"/>
    <property type="match status" value="1"/>
</dbReference>
<dbReference type="Pfam" id="PF00501">
    <property type="entry name" value="AMP-binding"/>
    <property type="match status" value="1"/>
</dbReference>
<dbReference type="InterPro" id="IPR025110">
    <property type="entry name" value="AMP-bd_C"/>
</dbReference>
<keyword evidence="9" id="KW-1185">Reference proteome</keyword>
<keyword evidence="3" id="KW-0804">Transcription</keyword>
<feature type="transmembrane region" description="Helical" evidence="6">
    <location>
        <begin position="240"/>
        <end position="265"/>
    </location>
</feature>
<dbReference type="PROSITE" id="PS50048">
    <property type="entry name" value="ZN2_CY6_FUNGAL_2"/>
    <property type="match status" value="1"/>
</dbReference>
<dbReference type="PANTHER" id="PTHR43201:SF30">
    <property type="entry name" value="AMP-DEPENDENT SYNTHETASE_LIGASE DOMAIN-CONTAINING PROTEIN"/>
    <property type="match status" value="1"/>
</dbReference>
<gene>
    <name evidence="8" type="ORF">TRUGW13939_09290</name>
</gene>
<dbReference type="GO" id="GO:0000981">
    <property type="term" value="F:DNA-binding transcription factor activity, RNA polymerase II-specific"/>
    <property type="evidence" value="ECO:0007669"/>
    <property type="project" value="InterPro"/>
</dbReference>
<dbReference type="InterPro" id="IPR000873">
    <property type="entry name" value="AMP-dep_synth/lig_dom"/>
</dbReference>
<evidence type="ECO:0000256" key="2">
    <source>
        <dbReference type="ARBA" id="ARBA00023125"/>
    </source>
</evidence>
<dbReference type="Pfam" id="PF00172">
    <property type="entry name" value="Zn_clus"/>
    <property type="match status" value="1"/>
</dbReference>
<keyword evidence="6" id="KW-0472">Membrane</keyword>
<dbReference type="Gene3D" id="4.10.240.10">
    <property type="entry name" value="Zn(2)-C6 fungal-type DNA-binding domain"/>
    <property type="match status" value="1"/>
</dbReference>
<feature type="region of interest" description="Disordered" evidence="5">
    <location>
        <begin position="649"/>
        <end position="670"/>
    </location>
</feature>
<evidence type="ECO:0000256" key="1">
    <source>
        <dbReference type="ARBA" id="ARBA00023015"/>
    </source>
</evidence>
<evidence type="ECO:0000313" key="9">
    <source>
        <dbReference type="Proteomes" id="UP000509510"/>
    </source>
</evidence>
<dbReference type="InterPro" id="IPR042099">
    <property type="entry name" value="ANL_N_sf"/>
</dbReference>
<feature type="compositionally biased region" description="Polar residues" evidence="5">
    <location>
        <begin position="649"/>
        <end position="659"/>
    </location>
</feature>
<keyword evidence="1" id="KW-0805">Transcription regulation</keyword>
<dbReference type="Gene3D" id="3.30.300.30">
    <property type="match status" value="1"/>
</dbReference>
<dbReference type="Proteomes" id="UP000509510">
    <property type="component" value="Chromosome V"/>
</dbReference>
<dbReference type="GeneID" id="55996774"/>